<organism evidence="2 3">
    <name type="scientific">Beijerinckia indica subsp. indica (strain ATCC 9039 / DSM 1715 / NCIMB 8712)</name>
    <dbReference type="NCBI Taxonomy" id="395963"/>
    <lineage>
        <taxon>Bacteria</taxon>
        <taxon>Pseudomonadati</taxon>
        <taxon>Pseudomonadota</taxon>
        <taxon>Alphaproteobacteria</taxon>
        <taxon>Hyphomicrobiales</taxon>
        <taxon>Beijerinckiaceae</taxon>
        <taxon>Beijerinckia</taxon>
    </lineage>
</organism>
<dbReference type="Proteomes" id="UP000001695">
    <property type="component" value="Chromosome"/>
</dbReference>
<gene>
    <name evidence="2" type="ordered locus">Bind_2521</name>
</gene>
<dbReference type="eggNOG" id="COG1840">
    <property type="taxonomic scope" value="Bacteria"/>
</dbReference>
<dbReference type="Gene3D" id="3.40.190.10">
    <property type="entry name" value="Periplasmic binding protein-like II"/>
    <property type="match status" value="2"/>
</dbReference>
<name>B2IIH0_BEII9</name>
<dbReference type="KEGG" id="bid:Bind_2521"/>
<dbReference type="HOGENOM" id="CLU_026974_2_0_5"/>
<dbReference type="PIRSF" id="PIRSF002825">
    <property type="entry name" value="CfbpA"/>
    <property type="match status" value="1"/>
</dbReference>
<dbReference type="AlphaFoldDB" id="B2IIH0"/>
<dbReference type="STRING" id="395963.Bind_2521"/>
<dbReference type="SUPFAM" id="SSF53850">
    <property type="entry name" value="Periplasmic binding protein-like II"/>
    <property type="match status" value="1"/>
</dbReference>
<keyword evidence="3" id="KW-1185">Reference proteome</keyword>
<dbReference type="PANTHER" id="PTHR30006:SF24">
    <property type="entry name" value="SLL0237 PROTEIN"/>
    <property type="match status" value="1"/>
</dbReference>
<accession>B2IIH0</accession>
<evidence type="ECO:0000313" key="2">
    <source>
        <dbReference type="EMBL" id="ACB96123.1"/>
    </source>
</evidence>
<dbReference type="CDD" id="cd13518">
    <property type="entry name" value="PBP2_Fe3_thiamine_like"/>
    <property type="match status" value="1"/>
</dbReference>
<keyword evidence="1" id="KW-0732">Signal</keyword>
<sequence length="340" mass="37754">MKKIPWLVALVFFGVVAAIWWRLYVAKEQGSVVVYVSHDEVFSEPILKDFEKETGIRVRAVYDTEETKSTGAMNRLIAEKNNPQADVYWANEPIRAEILRQHHIATPYLSPNAEGIPATFRDPQGYWTGFAARARVLIVHEGENLKPTSVFSYSDPRWRNKIVIANPLFGTTTDQIAALFVLLGDERGQVFMQDLHENGVKLSPSNGDSADLVARGQFAFSLVDSDDVVNRINQHEPVTMVYPDQGPDEIGCFVVPNAAVLIAGSPHQESGKKLIDYLLSAETERKLAFSDAAQIPLHPNVATPPQLKPIESIKVMKVDYAAIAAKLQSIQSFLKSWAGL</sequence>
<proteinExistence type="predicted"/>
<evidence type="ECO:0000256" key="1">
    <source>
        <dbReference type="ARBA" id="ARBA00022729"/>
    </source>
</evidence>
<evidence type="ECO:0000313" key="3">
    <source>
        <dbReference type="Proteomes" id="UP000001695"/>
    </source>
</evidence>
<protein>
    <submittedName>
        <fullName evidence="2">Extracellular solute-binding protein family 1</fullName>
    </submittedName>
</protein>
<dbReference type="InterPro" id="IPR026045">
    <property type="entry name" value="Ferric-bd"/>
</dbReference>
<dbReference type="EMBL" id="CP001016">
    <property type="protein sequence ID" value="ACB96123.1"/>
    <property type="molecule type" value="Genomic_DNA"/>
</dbReference>
<dbReference type="OrthoDB" id="9769567at2"/>
<reference evidence="2 3" key="2">
    <citation type="journal article" date="2010" name="J. Bacteriol.">
        <title>Complete genome sequence of Beijerinckia indica subsp. indica.</title>
        <authorList>
            <person name="Tamas I."/>
            <person name="Dedysh S.N."/>
            <person name="Liesack W."/>
            <person name="Stott M.B."/>
            <person name="Alam M."/>
            <person name="Murrell J.C."/>
            <person name="Dunfield P.F."/>
        </authorList>
    </citation>
    <scope>NUCLEOTIDE SEQUENCE [LARGE SCALE GENOMIC DNA]</scope>
    <source>
        <strain evidence="3">ATCC 9039 / DSM 1715 / NCIMB 8712</strain>
    </source>
</reference>
<dbReference type="Pfam" id="PF13531">
    <property type="entry name" value="SBP_bac_11"/>
    <property type="match status" value="1"/>
</dbReference>
<dbReference type="RefSeq" id="WP_012385476.1">
    <property type="nucleotide sequence ID" value="NC_010581.1"/>
</dbReference>
<reference evidence="3" key="1">
    <citation type="submission" date="2008-03" db="EMBL/GenBank/DDBJ databases">
        <title>Complete sequence of chromosome of Beijerinckia indica subsp. indica ATCC 9039.</title>
        <authorList>
            <consortium name="US DOE Joint Genome Institute"/>
            <person name="Copeland A."/>
            <person name="Lucas S."/>
            <person name="Lapidus A."/>
            <person name="Glavina del Rio T."/>
            <person name="Dalin E."/>
            <person name="Tice H."/>
            <person name="Bruce D."/>
            <person name="Goodwin L."/>
            <person name="Pitluck S."/>
            <person name="LaButti K."/>
            <person name="Schmutz J."/>
            <person name="Larimer F."/>
            <person name="Land M."/>
            <person name="Hauser L."/>
            <person name="Kyrpides N."/>
            <person name="Mikhailova N."/>
            <person name="Dunfield P.F."/>
            <person name="Dedysh S.N."/>
            <person name="Liesack W."/>
            <person name="Saw J.H."/>
            <person name="Alam M."/>
            <person name="Chen Y."/>
            <person name="Murrell J.C."/>
            <person name="Richardson P."/>
        </authorList>
    </citation>
    <scope>NUCLEOTIDE SEQUENCE [LARGE SCALE GENOMIC DNA]</scope>
    <source>
        <strain evidence="3">ATCC 9039 / DSM 1715 / NCIMB 8712</strain>
    </source>
</reference>
<dbReference type="PANTHER" id="PTHR30006">
    <property type="entry name" value="THIAMINE-BINDING PERIPLASMIC PROTEIN-RELATED"/>
    <property type="match status" value="1"/>
</dbReference>